<dbReference type="PANTHER" id="PTHR30121:SF6">
    <property type="entry name" value="SLR6007 PROTEIN"/>
    <property type="match status" value="1"/>
</dbReference>
<accession>A0A3P1XXD1</accession>
<protein>
    <submittedName>
        <fullName evidence="3">DUF853 family protein</fullName>
    </submittedName>
</protein>
<sequence>MLDKNQKALIAIAGGQDICLLPQMANRHGLITGATGTGKTCTLQNMAETFSSMGVPVFATDIKGDLSGVSSPGGSNPHLQKSVEQNRLAEKGFEYRGFPVCFWDIFGEQGHPLRTTVSEMGPMLLSRLLDLNDIQSSVLTIAFRIADDEQLLLIDLKDLRKMLEHLGTERDRYTISYGNISPASIGAIQRGLLALEEQGGDVFFGEPALDIFDFMQTQGGRGVINMLAADKLIRSPKVYTSFLLYLLSELFEQLPEVGDLDKPKLVFFFDEAHMLFKDISKALLEKIEQVVRLIRSKGVGIYFCTQNPLDVPETILGQMGNRVQHALRAFTPRDQKAVATAASTFRQNPTLDTKKVITELAVGEALVSFLDEKGSPTIVERAIILPPEGQAGPVTPDERRRMMQTSLVFGKYERSVDRESAFEILSERLARTRQAQEEAMRQKEEAKQEKELERQQRAERVERERLERQRKREKDNSVMGSMTKMASTKAKREVVNTLFKFGRGLLGSLMK</sequence>
<dbReference type="Gene3D" id="3.40.50.300">
    <property type="entry name" value="P-loop containing nucleotide triphosphate hydrolases"/>
    <property type="match status" value="2"/>
</dbReference>
<gene>
    <name evidence="3" type="ORF">EII40_02790</name>
</gene>
<evidence type="ECO:0000256" key="1">
    <source>
        <dbReference type="SAM" id="MobiDB-lite"/>
    </source>
</evidence>
<comment type="caution">
    <text evidence="3">The sequence shown here is derived from an EMBL/GenBank/DDBJ whole genome shotgun (WGS) entry which is preliminary data.</text>
</comment>
<evidence type="ECO:0000313" key="4">
    <source>
        <dbReference type="Proteomes" id="UP000278609"/>
    </source>
</evidence>
<organism evidence="3 4">
    <name type="scientific">Tannerella forsythia</name>
    <name type="common">Bacteroides forsythus</name>
    <dbReference type="NCBI Taxonomy" id="28112"/>
    <lineage>
        <taxon>Bacteria</taxon>
        <taxon>Pseudomonadati</taxon>
        <taxon>Bacteroidota</taxon>
        <taxon>Bacteroidia</taxon>
        <taxon>Bacteroidales</taxon>
        <taxon>Tannerellaceae</taxon>
        <taxon>Tannerella</taxon>
    </lineage>
</organism>
<evidence type="ECO:0000313" key="3">
    <source>
        <dbReference type="EMBL" id="RRD62616.1"/>
    </source>
</evidence>
<dbReference type="SUPFAM" id="SSF52540">
    <property type="entry name" value="P-loop containing nucleoside triphosphate hydrolases"/>
    <property type="match status" value="1"/>
</dbReference>
<dbReference type="InterPro" id="IPR027417">
    <property type="entry name" value="P-loop_NTPase"/>
</dbReference>
<dbReference type="EMBL" id="RQYS01000008">
    <property type="protein sequence ID" value="RRD62616.1"/>
    <property type="molecule type" value="Genomic_DNA"/>
</dbReference>
<dbReference type="Pfam" id="PF05872">
    <property type="entry name" value="HerA_C"/>
    <property type="match status" value="1"/>
</dbReference>
<feature type="compositionally biased region" description="Basic and acidic residues" evidence="1">
    <location>
        <begin position="435"/>
        <end position="476"/>
    </location>
</feature>
<dbReference type="InterPro" id="IPR051162">
    <property type="entry name" value="T4SS_component"/>
</dbReference>
<feature type="region of interest" description="Disordered" evidence="1">
    <location>
        <begin position="435"/>
        <end position="490"/>
    </location>
</feature>
<dbReference type="AlphaFoldDB" id="A0A3P1XXD1"/>
<dbReference type="PANTHER" id="PTHR30121">
    <property type="entry name" value="UNCHARACTERIZED PROTEIN YJGR-RELATED"/>
    <property type="match status" value="1"/>
</dbReference>
<feature type="domain" description="Helicase HerA-like C-terminal" evidence="2">
    <location>
        <begin position="13"/>
        <end position="509"/>
    </location>
</feature>
<proteinExistence type="predicted"/>
<dbReference type="InterPro" id="IPR033186">
    <property type="entry name" value="HerA_C"/>
</dbReference>
<dbReference type="RefSeq" id="WP_124750752.1">
    <property type="nucleotide sequence ID" value="NZ_RQYS01000008.1"/>
</dbReference>
<reference evidence="3 4" key="1">
    <citation type="submission" date="2018-11" db="EMBL/GenBank/DDBJ databases">
        <title>Genomes From Bacteria Associated with the Canine Oral Cavity: a Test Case for Automated Genome-Based Taxonomic Assignment.</title>
        <authorList>
            <person name="Coil D.A."/>
            <person name="Jospin G."/>
            <person name="Darling A.E."/>
            <person name="Wallis C."/>
            <person name="Davis I.J."/>
            <person name="Harris S."/>
            <person name="Eisen J.A."/>
            <person name="Holcombe L.J."/>
            <person name="O'Flynn C."/>
        </authorList>
    </citation>
    <scope>NUCLEOTIDE SEQUENCE [LARGE SCALE GENOMIC DNA]</scope>
    <source>
        <strain evidence="3 4">OH2617_COT-023</strain>
    </source>
</reference>
<evidence type="ECO:0000259" key="2">
    <source>
        <dbReference type="Pfam" id="PF05872"/>
    </source>
</evidence>
<dbReference type="OrthoDB" id="9758751at2"/>
<dbReference type="Proteomes" id="UP000278609">
    <property type="component" value="Unassembled WGS sequence"/>
</dbReference>
<name>A0A3P1XXD1_TANFO</name>